<keyword evidence="1 2" id="KW-0732">Signal</keyword>
<dbReference type="Proteomes" id="UP001345827">
    <property type="component" value="Unassembled WGS sequence"/>
</dbReference>
<evidence type="ECO:0000313" key="5">
    <source>
        <dbReference type="Proteomes" id="UP001345827"/>
    </source>
</evidence>
<protein>
    <recommendedName>
        <fullName evidence="3">Yeast cell wall synthesis Kre9/Knh1-like N-terminal domain-containing protein</fullName>
    </recommendedName>
</protein>
<dbReference type="InterPro" id="IPR018466">
    <property type="entry name" value="Kre9/Knh1-like_N"/>
</dbReference>
<sequence>MLLKYTLSSSAFFALCANAFTPPSNQSYGSLYTPDLTHPVTQGQTFQVTWDASKGSPGQTVSLVLCNGPGTNCVLQSSAIAENITASSESYDWNVPCNLPTGTASTSTGYGMLIIVDGTGQFQLLENPACS</sequence>
<evidence type="ECO:0000256" key="1">
    <source>
        <dbReference type="ARBA" id="ARBA00022729"/>
    </source>
</evidence>
<evidence type="ECO:0000256" key="2">
    <source>
        <dbReference type="SAM" id="SignalP"/>
    </source>
</evidence>
<name>A0AAV9QP59_9PEZI</name>
<evidence type="ECO:0000259" key="3">
    <source>
        <dbReference type="Pfam" id="PF10342"/>
    </source>
</evidence>
<feature type="signal peptide" evidence="2">
    <location>
        <begin position="1"/>
        <end position="19"/>
    </location>
</feature>
<evidence type="ECO:0000313" key="4">
    <source>
        <dbReference type="EMBL" id="KAK5545789.1"/>
    </source>
</evidence>
<reference evidence="4 5" key="1">
    <citation type="submission" date="2023-06" db="EMBL/GenBank/DDBJ databases">
        <title>Black Yeasts Isolated from many extreme environments.</title>
        <authorList>
            <person name="Coleine C."/>
            <person name="Stajich J.E."/>
            <person name="Selbmann L."/>
        </authorList>
    </citation>
    <scope>NUCLEOTIDE SEQUENCE [LARGE SCALE GENOMIC DNA]</scope>
    <source>
        <strain evidence="4 5">CCFEE 5887</strain>
    </source>
</reference>
<feature type="chain" id="PRO_5043832924" description="Yeast cell wall synthesis Kre9/Knh1-like N-terminal domain-containing protein" evidence="2">
    <location>
        <begin position="20"/>
        <end position="131"/>
    </location>
</feature>
<dbReference type="EMBL" id="JAXLQG010000001">
    <property type="protein sequence ID" value="KAK5545789.1"/>
    <property type="molecule type" value="Genomic_DNA"/>
</dbReference>
<comment type="caution">
    <text evidence="4">The sequence shown here is derived from an EMBL/GenBank/DDBJ whole genome shotgun (WGS) entry which is preliminary data.</text>
</comment>
<dbReference type="AlphaFoldDB" id="A0AAV9QP59"/>
<gene>
    <name evidence="4" type="ORF">LTR25_000799</name>
</gene>
<organism evidence="4 5">
    <name type="scientific">Vermiconidia calcicola</name>
    <dbReference type="NCBI Taxonomy" id="1690605"/>
    <lineage>
        <taxon>Eukaryota</taxon>
        <taxon>Fungi</taxon>
        <taxon>Dikarya</taxon>
        <taxon>Ascomycota</taxon>
        <taxon>Pezizomycotina</taxon>
        <taxon>Dothideomycetes</taxon>
        <taxon>Dothideomycetidae</taxon>
        <taxon>Mycosphaerellales</taxon>
        <taxon>Extremaceae</taxon>
        <taxon>Vermiconidia</taxon>
    </lineage>
</organism>
<proteinExistence type="predicted"/>
<dbReference type="Pfam" id="PF10342">
    <property type="entry name" value="Kre9_KNH"/>
    <property type="match status" value="1"/>
</dbReference>
<feature type="domain" description="Yeast cell wall synthesis Kre9/Knh1-like N-terminal" evidence="3">
    <location>
        <begin position="33"/>
        <end position="121"/>
    </location>
</feature>
<accession>A0AAV9QP59</accession>
<keyword evidence="5" id="KW-1185">Reference proteome</keyword>